<dbReference type="AlphaFoldDB" id="A0A8T0GWV0"/>
<evidence type="ECO:0000313" key="2">
    <source>
        <dbReference type="EMBL" id="KAG0562885.1"/>
    </source>
</evidence>
<proteinExistence type="predicted"/>
<evidence type="ECO:0000313" key="3">
    <source>
        <dbReference type="Proteomes" id="UP000822688"/>
    </source>
</evidence>
<reference evidence="2" key="1">
    <citation type="submission" date="2020-06" db="EMBL/GenBank/DDBJ databases">
        <title>WGS assembly of Ceratodon purpureus strain R40.</title>
        <authorList>
            <person name="Carey S.B."/>
            <person name="Jenkins J."/>
            <person name="Shu S."/>
            <person name="Lovell J.T."/>
            <person name="Sreedasyam A."/>
            <person name="Maumus F."/>
            <person name="Tiley G.P."/>
            <person name="Fernandez-Pozo N."/>
            <person name="Barry K."/>
            <person name="Chen C."/>
            <person name="Wang M."/>
            <person name="Lipzen A."/>
            <person name="Daum C."/>
            <person name="Saski C.A."/>
            <person name="Payton A.C."/>
            <person name="Mcbreen J.C."/>
            <person name="Conrad R.E."/>
            <person name="Kollar L.M."/>
            <person name="Olsson S."/>
            <person name="Huttunen S."/>
            <person name="Landis J.B."/>
            <person name="Wickett N.J."/>
            <person name="Johnson M.G."/>
            <person name="Rensing S.A."/>
            <person name="Grimwood J."/>
            <person name="Schmutz J."/>
            <person name="Mcdaniel S.F."/>
        </authorList>
    </citation>
    <scope>NUCLEOTIDE SEQUENCE</scope>
    <source>
        <strain evidence="2">R40</strain>
    </source>
</reference>
<sequence length="84" mass="9280">MSYVVMALLILLFDMCHGSFLFTGCRHNAPPFFAPGVVGFMMSALNSFSDRRLADHFGGKLHLGYVQIRVDLRITVALQGAFKG</sequence>
<feature type="signal peptide" evidence="1">
    <location>
        <begin position="1"/>
        <end position="18"/>
    </location>
</feature>
<keyword evidence="1" id="KW-0732">Signal</keyword>
<name>A0A8T0GWV0_CERPU</name>
<dbReference type="Proteomes" id="UP000822688">
    <property type="component" value="Chromosome 9"/>
</dbReference>
<keyword evidence="3" id="KW-1185">Reference proteome</keyword>
<accession>A0A8T0GWV0</accession>
<evidence type="ECO:0008006" key="4">
    <source>
        <dbReference type="Google" id="ProtNLM"/>
    </source>
</evidence>
<dbReference type="EMBL" id="CM026430">
    <property type="protein sequence ID" value="KAG0562885.1"/>
    <property type="molecule type" value="Genomic_DNA"/>
</dbReference>
<protein>
    <recommendedName>
        <fullName evidence="4">Secreted protein</fullName>
    </recommendedName>
</protein>
<feature type="chain" id="PRO_5035821755" description="Secreted protein" evidence="1">
    <location>
        <begin position="19"/>
        <end position="84"/>
    </location>
</feature>
<comment type="caution">
    <text evidence="2">The sequence shown here is derived from an EMBL/GenBank/DDBJ whole genome shotgun (WGS) entry which is preliminary data.</text>
</comment>
<evidence type="ECO:0000256" key="1">
    <source>
        <dbReference type="SAM" id="SignalP"/>
    </source>
</evidence>
<gene>
    <name evidence="2" type="ORF">KC19_9G179600</name>
</gene>
<organism evidence="2 3">
    <name type="scientific">Ceratodon purpureus</name>
    <name type="common">Fire moss</name>
    <name type="synonym">Dicranum purpureum</name>
    <dbReference type="NCBI Taxonomy" id="3225"/>
    <lineage>
        <taxon>Eukaryota</taxon>
        <taxon>Viridiplantae</taxon>
        <taxon>Streptophyta</taxon>
        <taxon>Embryophyta</taxon>
        <taxon>Bryophyta</taxon>
        <taxon>Bryophytina</taxon>
        <taxon>Bryopsida</taxon>
        <taxon>Dicranidae</taxon>
        <taxon>Pseudoditrichales</taxon>
        <taxon>Ditrichaceae</taxon>
        <taxon>Ceratodon</taxon>
    </lineage>
</organism>